<dbReference type="InterPro" id="IPR042187">
    <property type="entry name" value="Flagellin_C_sub2"/>
</dbReference>
<dbReference type="EMBL" id="MUZR01000056">
    <property type="protein sequence ID" value="OOC09241.1"/>
    <property type="molecule type" value="Genomic_DNA"/>
</dbReference>
<organism evidence="7 8">
    <name type="scientific">Thioalkalivibrio halophilus</name>
    <dbReference type="NCBI Taxonomy" id="252474"/>
    <lineage>
        <taxon>Bacteria</taxon>
        <taxon>Pseudomonadati</taxon>
        <taxon>Pseudomonadota</taxon>
        <taxon>Gammaproteobacteria</taxon>
        <taxon>Chromatiales</taxon>
        <taxon>Ectothiorhodospiraceae</taxon>
        <taxon>Thioalkalivibrio</taxon>
    </lineage>
</organism>
<keyword evidence="7" id="KW-0966">Cell projection</keyword>
<keyword evidence="7" id="KW-0969">Cilium</keyword>
<evidence type="ECO:0000313" key="8">
    <source>
        <dbReference type="Proteomes" id="UP000189177"/>
    </source>
</evidence>
<dbReference type="PANTHER" id="PTHR42792">
    <property type="entry name" value="FLAGELLIN"/>
    <property type="match status" value="1"/>
</dbReference>
<keyword evidence="3 4" id="KW-0975">Bacterial flagellum</keyword>
<dbReference type="Gene3D" id="6.10.10.10">
    <property type="entry name" value="Flagellar export chaperone, C-terminal domain"/>
    <property type="match status" value="1"/>
</dbReference>
<sequence>MSQVINTNVLSLNAQRNLNQTQGDLAQSLERLSSGLRINSAKDDAAGLAISERFTTQINGLNQAVRNSNDGISFAQTAEGALDTIGDALQRARQLAVQSANDTNSASDRQAINDEVQQLMEEVSRVANSAEFNGGRILDGTVEDLFFQVGANQGQTIAVDGVDARTSELGTTEVVGSGGLTQEQIAQIDEVDGFSGPFEDITISSNDFDDIQVQLSGDDAPGEEVEPAATLEDAVRMINAAITEAASAGDENAKDVADADLEAALRVKNDGTTTIAITSRLGTENLDVTDGNVDVDEAPVALFDNDGGADVTLNDVDVVTRETATQSIGAFDGALTKVNSLRAELGAVQTRFESTIANLEIGSENLSDARSRIRDADFAAETAELSRAQVLQQAGTTVLSQANAVPQNVLGLLQ</sequence>
<dbReference type="RefSeq" id="WP_077244780.1">
    <property type="nucleotide sequence ID" value="NZ_MUZR01000056.1"/>
</dbReference>
<dbReference type="Gene3D" id="1.20.1330.10">
    <property type="entry name" value="f41 fragment of flagellin, N-terminal domain"/>
    <property type="match status" value="1"/>
</dbReference>
<feature type="domain" description="Flagellin C-terminal" evidence="6">
    <location>
        <begin position="329"/>
        <end position="413"/>
    </location>
</feature>
<evidence type="ECO:0000256" key="1">
    <source>
        <dbReference type="ARBA" id="ARBA00005709"/>
    </source>
</evidence>
<dbReference type="InterPro" id="IPR001029">
    <property type="entry name" value="Flagellin_N"/>
</dbReference>
<dbReference type="PANTHER" id="PTHR42792:SF2">
    <property type="entry name" value="FLAGELLIN"/>
    <property type="match status" value="1"/>
</dbReference>
<evidence type="ECO:0000256" key="3">
    <source>
        <dbReference type="ARBA" id="ARBA00023143"/>
    </source>
</evidence>
<comment type="caution">
    <text evidence="7">The sequence shown here is derived from an EMBL/GenBank/DDBJ whole genome shotgun (WGS) entry which is preliminary data.</text>
</comment>
<evidence type="ECO:0000259" key="6">
    <source>
        <dbReference type="Pfam" id="PF00700"/>
    </source>
</evidence>
<evidence type="ECO:0000313" key="7">
    <source>
        <dbReference type="EMBL" id="OOC09241.1"/>
    </source>
</evidence>
<dbReference type="Proteomes" id="UP000189177">
    <property type="component" value="Unassembled WGS sequence"/>
</dbReference>
<keyword evidence="2 4" id="KW-0964">Secreted</keyword>
<comment type="subcellular location">
    <subcellularLocation>
        <location evidence="4">Secreted</location>
    </subcellularLocation>
    <subcellularLocation>
        <location evidence="4">Bacterial flagellum</location>
    </subcellularLocation>
</comment>
<evidence type="ECO:0000256" key="4">
    <source>
        <dbReference type="RuleBase" id="RU362073"/>
    </source>
</evidence>
<keyword evidence="8" id="KW-1185">Reference proteome</keyword>
<accession>A0A1V2ZW74</accession>
<comment type="similarity">
    <text evidence="1 4">Belongs to the bacterial flagellin family.</text>
</comment>
<dbReference type="PRINTS" id="PR00207">
    <property type="entry name" value="FLAGELLIN"/>
</dbReference>
<name>A0A1V2ZW74_9GAMM</name>
<proteinExistence type="inferred from homology"/>
<dbReference type="GO" id="GO:0005576">
    <property type="term" value="C:extracellular region"/>
    <property type="evidence" value="ECO:0007669"/>
    <property type="project" value="UniProtKB-SubCell"/>
</dbReference>
<dbReference type="STRING" id="252474.B1A74_12115"/>
<dbReference type="InterPro" id="IPR046358">
    <property type="entry name" value="Flagellin_C"/>
</dbReference>
<dbReference type="GO" id="GO:0009288">
    <property type="term" value="C:bacterial-type flagellum"/>
    <property type="evidence" value="ECO:0007669"/>
    <property type="project" value="UniProtKB-SubCell"/>
</dbReference>
<dbReference type="AlphaFoldDB" id="A0A1V2ZW74"/>
<dbReference type="SUPFAM" id="SSF64518">
    <property type="entry name" value="Phase 1 flagellin"/>
    <property type="match status" value="1"/>
</dbReference>
<keyword evidence="7" id="KW-0282">Flagellum</keyword>
<comment type="function">
    <text evidence="4">Flagellin is the subunit protein which polymerizes to form the filaments of bacterial flagella.</text>
</comment>
<dbReference type="Gene3D" id="3.30.70.2120">
    <property type="match status" value="1"/>
</dbReference>
<dbReference type="InterPro" id="IPR001492">
    <property type="entry name" value="Flagellin"/>
</dbReference>
<evidence type="ECO:0000256" key="2">
    <source>
        <dbReference type="ARBA" id="ARBA00022525"/>
    </source>
</evidence>
<feature type="domain" description="Flagellin N-terminal" evidence="5">
    <location>
        <begin position="5"/>
        <end position="141"/>
    </location>
</feature>
<evidence type="ECO:0000259" key="5">
    <source>
        <dbReference type="Pfam" id="PF00669"/>
    </source>
</evidence>
<dbReference type="Pfam" id="PF00669">
    <property type="entry name" value="Flagellin_N"/>
    <property type="match status" value="1"/>
</dbReference>
<protein>
    <recommendedName>
        <fullName evidence="4">Flagellin</fullName>
    </recommendedName>
</protein>
<dbReference type="OrthoDB" id="9796789at2"/>
<gene>
    <name evidence="7" type="ORF">B1A74_12115</name>
</gene>
<dbReference type="Pfam" id="PF00700">
    <property type="entry name" value="Flagellin_C"/>
    <property type="match status" value="1"/>
</dbReference>
<dbReference type="GO" id="GO:0005198">
    <property type="term" value="F:structural molecule activity"/>
    <property type="evidence" value="ECO:0007669"/>
    <property type="project" value="UniProtKB-UniRule"/>
</dbReference>
<reference evidence="7 8" key="1">
    <citation type="submission" date="2017-02" db="EMBL/GenBank/DDBJ databases">
        <title>Genomic diversity within the haloalkaliphilic genus Thioalkalivibrio.</title>
        <authorList>
            <person name="Ahn A.-C."/>
            <person name="Meier-Kolthoff J."/>
            <person name="Overmars L."/>
            <person name="Richter M."/>
            <person name="Woyke T."/>
            <person name="Sorokin D.Y."/>
            <person name="Muyzer G."/>
        </authorList>
    </citation>
    <scope>NUCLEOTIDE SEQUENCE [LARGE SCALE GENOMIC DNA]</scope>
    <source>
        <strain evidence="7 8">HL17</strain>
    </source>
</reference>